<comment type="caution">
    <text evidence="1">The sequence shown here is derived from an EMBL/GenBank/DDBJ whole genome shotgun (WGS) entry which is preliminary data.</text>
</comment>
<gene>
    <name evidence="1" type="ORF">DW2_08677</name>
</gene>
<evidence type="ECO:0000313" key="2">
    <source>
        <dbReference type="Proteomes" id="UP000028607"/>
    </source>
</evidence>
<name>A0A085TXP4_9RHOB</name>
<dbReference type="RefSeq" id="WP_038145408.1">
    <property type="nucleotide sequence ID" value="NZ_AQRC01000005.1"/>
</dbReference>
<reference evidence="2" key="1">
    <citation type="submission" date="2013-04" db="EMBL/GenBank/DDBJ databases">
        <title>Thioclava sp. 13D2W-2 Genome Sequencing.</title>
        <authorList>
            <person name="Lai Q."/>
            <person name="Li G."/>
            <person name="Shao Z."/>
        </authorList>
    </citation>
    <scope>NUCLEOTIDE SEQUENCE [LARGE SCALE GENOMIC DNA]</scope>
    <source>
        <strain evidence="2">13D2W-2</strain>
    </source>
</reference>
<dbReference type="STRING" id="1317124.DW2_08677"/>
<protein>
    <recommendedName>
        <fullName evidence="3">Antitoxin Xre/MbcA/ParS-like toxin-binding domain-containing protein</fullName>
    </recommendedName>
</protein>
<dbReference type="EMBL" id="AQRC01000005">
    <property type="protein sequence ID" value="KFE35491.1"/>
    <property type="molecule type" value="Genomic_DNA"/>
</dbReference>
<organism evidence="1 2">
    <name type="scientific">Thioclava atlantica</name>
    <dbReference type="NCBI Taxonomy" id="1317124"/>
    <lineage>
        <taxon>Bacteria</taxon>
        <taxon>Pseudomonadati</taxon>
        <taxon>Pseudomonadota</taxon>
        <taxon>Alphaproteobacteria</taxon>
        <taxon>Rhodobacterales</taxon>
        <taxon>Paracoccaceae</taxon>
        <taxon>Thioclava</taxon>
    </lineage>
</organism>
<accession>A0A085TXP4</accession>
<dbReference type="eggNOG" id="COG5606">
    <property type="taxonomic scope" value="Bacteria"/>
</dbReference>
<keyword evidence="2" id="KW-1185">Reference proteome</keyword>
<dbReference type="AlphaFoldDB" id="A0A085TXP4"/>
<sequence length="125" mass="13166">MTEFTADQMTAVGLEAYGRIAAQWELSAKEAAALVGFSEADSAGARDPHEVISLTEDQTLRLSAVLGIYKALGTYFEDPIACAWMTQANTGPLFAGARPVDVAIEGGLPALLEIRCECEGVAMGL</sequence>
<proteinExistence type="predicted"/>
<evidence type="ECO:0000313" key="1">
    <source>
        <dbReference type="EMBL" id="KFE35491.1"/>
    </source>
</evidence>
<evidence type="ECO:0008006" key="3">
    <source>
        <dbReference type="Google" id="ProtNLM"/>
    </source>
</evidence>
<dbReference type="PATRIC" id="fig|1317124.6.peg.1767"/>
<dbReference type="Proteomes" id="UP000028607">
    <property type="component" value="Unassembled WGS sequence"/>
</dbReference>
<reference evidence="1 2" key="2">
    <citation type="journal article" date="2015" name="Antonie Van Leeuwenhoek">
        <title>Thioclava indica sp. nov., isolated from surface seawater of the Indian Ocean.</title>
        <authorList>
            <person name="Liu Y."/>
            <person name="Lai Q."/>
            <person name="Du J."/>
            <person name="Xu H."/>
            <person name="Jiang L."/>
            <person name="Shao Z."/>
        </authorList>
    </citation>
    <scope>NUCLEOTIDE SEQUENCE [LARGE SCALE GENOMIC DNA]</scope>
    <source>
        <strain evidence="1 2">13D2W-2</strain>
    </source>
</reference>